<dbReference type="AlphaFoldDB" id="A0A8J9W5X8"/>
<dbReference type="EMBL" id="OV696696">
    <property type="protein sequence ID" value="CAH1240866.1"/>
    <property type="molecule type" value="Genomic_DNA"/>
</dbReference>
<dbReference type="InterPro" id="IPR046496">
    <property type="entry name" value="DUF6589"/>
</dbReference>
<organism evidence="3 4">
    <name type="scientific">Branchiostoma lanceolatum</name>
    <name type="common">Common lancelet</name>
    <name type="synonym">Amphioxus lanceolatum</name>
    <dbReference type="NCBI Taxonomy" id="7740"/>
    <lineage>
        <taxon>Eukaryota</taxon>
        <taxon>Metazoa</taxon>
        <taxon>Chordata</taxon>
        <taxon>Cephalochordata</taxon>
        <taxon>Leptocardii</taxon>
        <taxon>Amphioxiformes</taxon>
        <taxon>Branchiostomatidae</taxon>
        <taxon>Branchiostoma</taxon>
    </lineage>
</organism>
<accession>A0A8J9W5X8</accession>
<evidence type="ECO:0000313" key="4">
    <source>
        <dbReference type="Proteomes" id="UP000838412"/>
    </source>
</evidence>
<name>A0A8J9W5X8_BRALA</name>
<evidence type="ECO:0000313" key="3">
    <source>
        <dbReference type="EMBL" id="CAH1240866.1"/>
    </source>
</evidence>
<feature type="domain" description="DUF6589" evidence="2">
    <location>
        <begin position="64"/>
        <end position="163"/>
    </location>
</feature>
<dbReference type="Proteomes" id="UP000838412">
    <property type="component" value="Chromosome 11"/>
</dbReference>
<gene>
    <name evidence="3" type="primary">Hypp6138</name>
    <name evidence="3" type="ORF">BLAG_LOCUS4683</name>
</gene>
<evidence type="ECO:0000259" key="2">
    <source>
        <dbReference type="Pfam" id="PF20231"/>
    </source>
</evidence>
<dbReference type="Pfam" id="PF20231">
    <property type="entry name" value="DUF6589"/>
    <property type="match status" value="1"/>
</dbReference>
<feature type="region of interest" description="Disordered" evidence="1">
    <location>
        <begin position="31"/>
        <end position="53"/>
    </location>
</feature>
<protein>
    <submittedName>
        <fullName evidence="3">Hypp6138 protein</fullName>
    </submittedName>
</protein>
<sequence length="217" mass="24189">MGWEDILRKGAAVVIVPLIARGVDLLSRYQEKTTPARTRHKNSQTTSRSPGRAGRLAKAAIFFEPEDKALHKPDDDLLEFSTSLLYHLMLYIELRQSIRYKNGPAIISHWLATFPGTGRSQYSTEAANLIASVVADWPEAVSVLATNNRTVNTHDREGHGKPIGLKRAPGGVFYIYSDDIKAVVRDTYPGGDKDGFINSNKRPEKHVDVEDLFEDKS</sequence>
<reference evidence="3" key="1">
    <citation type="submission" date="2022-01" db="EMBL/GenBank/DDBJ databases">
        <authorList>
            <person name="Braso-Vives M."/>
        </authorList>
    </citation>
    <scope>NUCLEOTIDE SEQUENCE</scope>
</reference>
<proteinExistence type="predicted"/>
<keyword evidence="4" id="KW-1185">Reference proteome</keyword>
<dbReference type="OrthoDB" id="5971812at2759"/>
<evidence type="ECO:0000256" key="1">
    <source>
        <dbReference type="SAM" id="MobiDB-lite"/>
    </source>
</evidence>